<name>B9L2F9_THERP</name>
<dbReference type="EMBL" id="CP001275">
    <property type="protein sequence ID" value="ACM05113.1"/>
    <property type="molecule type" value="Genomic_DNA"/>
</dbReference>
<reference evidence="1 2" key="1">
    <citation type="journal article" date="2009" name="PLoS ONE">
        <title>Complete genome sequence of the aerobic CO-oxidizing thermophile Thermomicrobium roseum.</title>
        <authorList>
            <person name="Wu D."/>
            <person name="Raymond J."/>
            <person name="Wu M."/>
            <person name="Chatterji S."/>
            <person name="Ren Q."/>
            <person name="Graham J.E."/>
            <person name="Bryant D.A."/>
            <person name="Robb F."/>
            <person name="Colman A."/>
            <person name="Tallon L.J."/>
            <person name="Badger J.H."/>
            <person name="Madupu R."/>
            <person name="Ward N.L."/>
            <person name="Eisen J.A."/>
        </authorList>
    </citation>
    <scope>NUCLEOTIDE SEQUENCE [LARGE SCALE GENOMIC DNA]</scope>
    <source>
        <strain evidence="2">ATCC 27502 / DSM 5159 / P-2</strain>
    </source>
</reference>
<gene>
    <name evidence="1" type="ordered locus">trd_1361</name>
</gene>
<dbReference type="AlphaFoldDB" id="B9L2F9"/>
<protein>
    <submittedName>
        <fullName evidence="1">Uncharacterized protein</fullName>
    </submittedName>
</protein>
<keyword evidence="2" id="KW-1185">Reference proteome</keyword>
<evidence type="ECO:0000313" key="2">
    <source>
        <dbReference type="Proteomes" id="UP000000447"/>
    </source>
</evidence>
<dbReference type="Proteomes" id="UP000000447">
    <property type="component" value="Chromosome"/>
</dbReference>
<sequence length="38" mass="4009">MGALASHHPTSLFSLYCAALWGRVVPSCESSIGQETSD</sequence>
<evidence type="ECO:0000313" key="1">
    <source>
        <dbReference type="EMBL" id="ACM05113.1"/>
    </source>
</evidence>
<proteinExistence type="predicted"/>
<dbReference type="KEGG" id="tro:trd_1361"/>
<dbReference type="STRING" id="309801.trd_1361"/>
<organism evidence="1 2">
    <name type="scientific">Thermomicrobium roseum (strain ATCC 27502 / DSM 5159 / P-2)</name>
    <dbReference type="NCBI Taxonomy" id="309801"/>
    <lineage>
        <taxon>Bacteria</taxon>
        <taxon>Pseudomonadati</taxon>
        <taxon>Thermomicrobiota</taxon>
        <taxon>Thermomicrobia</taxon>
        <taxon>Thermomicrobiales</taxon>
        <taxon>Thermomicrobiaceae</taxon>
        <taxon>Thermomicrobium</taxon>
    </lineage>
</organism>
<accession>B9L2F9</accession>
<dbReference type="HOGENOM" id="CLU_3334165_0_0_0"/>